<sequence>MKYIGVTPEGEFPLPPPVSAKLVMGEDAPADGFTGVFPLVESGRRICAIRIYGQNGTLRFDGITDEQKESCGAGRTLTLAARSRAALLLDNEAIPQTYCMPSLETIFTRHIKPYGFSGFRGERRSFSGELTVTKGMSEWQAAEGFCTRFLGRKPRILEGIFDASGEILTGEMVFDNSGGIPYSAAFLEYRYCDRISEILIKPGKSGAYGTAVKDEEALSLGIRRKRCLAEGNTNADAKIRAARHKSFRAVVDCPGEICAHLLQSARVRDPVLGNLDGLYIAEIEYRLDSSGERSRYILRR</sequence>
<evidence type="ECO:0000313" key="2">
    <source>
        <dbReference type="Proteomes" id="UP000297714"/>
    </source>
</evidence>
<accession>A0A4Z0YEC3</accession>
<comment type="caution">
    <text evidence="1">The sequence shown here is derived from an EMBL/GenBank/DDBJ whole genome shotgun (WGS) entry which is preliminary data.</text>
</comment>
<dbReference type="RefSeq" id="WP_135657497.1">
    <property type="nucleotide sequence ID" value="NZ_JAJUFJ010000015.1"/>
</dbReference>
<protein>
    <submittedName>
        <fullName evidence="1">Uncharacterized protein</fullName>
    </submittedName>
</protein>
<organism evidence="1 2">
    <name type="scientific">Caproiciproducens galactitolivorans</name>
    <dbReference type="NCBI Taxonomy" id="642589"/>
    <lineage>
        <taxon>Bacteria</taxon>
        <taxon>Bacillati</taxon>
        <taxon>Bacillota</taxon>
        <taxon>Clostridia</taxon>
        <taxon>Eubacteriales</taxon>
        <taxon>Acutalibacteraceae</taxon>
        <taxon>Caproiciproducens</taxon>
    </lineage>
</organism>
<evidence type="ECO:0000313" key="1">
    <source>
        <dbReference type="EMBL" id="TGJ77193.1"/>
    </source>
</evidence>
<proteinExistence type="predicted"/>
<dbReference type="AlphaFoldDB" id="A0A4Z0YEC3"/>
<gene>
    <name evidence="1" type="ORF">CAGA_05610</name>
</gene>
<name>A0A4Z0YEC3_9FIRM</name>
<dbReference type="Proteomes" id="UP000297714">
    <property type="component" value="Unassembled WGS sequence"/>
</dbReference>
<reference evidence="1 2" key="1">
    <citation type="submission" date="2019-04" db="EMBL/GenBank/DDBJ databases">
        <authorList>
            <person name="Poehlein A."/>
            <person name="Bengelsdorf F.R."/>
            <person name="Duerre P."/>
            <person name="Daniel R."/>
        </authorList>
    </citation>
    <scope>NUCLEOTIDE SEQUENCE [LARGE SCALE GENOMIC DNA]</scope>
    <source>
        <strain evidence="1 2">BS-1</strain>
    </source>
</reference>
<dbReference type="OrthoDB" id="1857919at2"/>
<dbReference type="SUPFAM" id="SSF69279">
    <property type="entry name" value="Phage tail proteins"/>
    <property type="match status" value="1"/>
</dbReference>
<dbReference type="EMBL" id="SRMQ01000002">
    <property type="protein sequence ID" value="TGJ77193.1"/>
    <property type="molecule type" value="Genomic_DNA"/>
</dbReference>
<keyword evidence="2" id="KW-1185">Reference proteome</keyword>